<dbReference type="InterPro" id="IPR052518">
    <property type="entry name" value="CHR_Transporter"/>
</dbReference>
<proteinExistence type="inferred from homology"/>
<gene>
    <name evidence="7" type="ORF">GMA92_04900</name>
</gene>
<evidence type="ECO:0000313" key="7">
    <source>
        <dbReference type="EMBL" id="MTK20776.1"/>
    </source>
</evidence>
<dbReference type="GO" id="GO:0015109">
    <property type="term" value="F:chromate transmembrane transporter activity"/>
    <property type="evidence" value="ECO:0007669"/>
    <property type="project" value="InterPro"/>
</dbReference>
<keyword evidence="6" id="KW-0472">Membrane</keyword>
<evidence type="ECO:0000256" key="3">
    <source>
        <dbReference type="ARBA" id="ARBA00022475"/>
    </source>
</evidence>
<dbReference type="AlphaFoldDB" id="A0A173R4Z3"/>
<accession>A0A173R4Z3</accession>
<evidence type="ECO:0000256" key="5">
    <source>
        <dbReference type="ARBA" id="ARBA00022989"/>
    </source>
</evidence>
<dbReference type="Proteomes" id="UP000487649">
    <property type="component" value="Unassembled WGS sequence"/>
</dbReference>
<organism evidence="7 8">
    <name type="scientific">Turicibacter sanguinis</name>
    <dbReference type="NCBI Taxonomy" id="154288"/>
    <lineage>
        <taxon>Bacteria</taxon>
        <taxon>Bacillati</taxon>
        <taxon>Bacillota</taxon>
        <taxon>Erysipelotrichia</taxon>
        <taxon>Erysipelotrichales</taxon>
        <taxon>Turicibacteraceae</taxon>
        <taxon>Turicibacter</taxon>
    </lineage>
</organism>
<keyword evidence="5" id="KW-1133">Transmembrane helix</keyword>
<dbReference type="OrthoDB" id="9788907at2"/>
<evidence type="ECO:0000256" key="2">
    <source>
        <dbReference type="ARBA" id="ARBA00005262"/>
    </source>
</evidence>
<evidence type="ECO:0000256" key="6">
    <source>
        <dbReference type="ARBA" id="ARBA00023136"/>
    </source>
</evidence>
<comment type="subcellular location">
    <subcellularLocation>
        <location evidence="1">Cell membrane</location>
        <topology evidence="1">Multi-pass membrane protein</topology>
    </subcellularLocation>
</comment>
<dbReference type="GO" id="GO:0005886">
    <property type="term" value="C:plasma membrane"/>
    <property type="evidence" value="ECO:0007669"/>
    <property type="project" value="UniProtKB-SubCell"/>
</dbReference>
<dbReference type="RefSeq" id="WP_006784918.1">
    <property type="nucleotide sequence ID" value="NZ_CABJBH010000013.1"/>
</dbReference>
<dbReference type="PANTHER" id="PTHR43663:SF1">
    <property type="entry name" value="CHROMATE TRANSPORTER"/>
    <property type="match status" value="1"/>
</dbReference>
<evidence type="ECO:0000256" key="1">
    <source>
        <dbReference type="ARBA" id="ARBA00004651"/>
    </source>
</evidence>
<comment type="similarity">
    <text evidence="2">Belongs to the chromate ion transporter (CHR) (TC 2.A.51) family.</text>
</comment>
<dbReference type="PANTHER" id="PTHR43663">
    <property type="entry name" value="CHROMATE TRANSPORT PROTEIN-RELATED"/>
    <property type="match status" value="1"/>
</dbReference>
<name>A0A173R4Z3_9FIRM</name>
<reference evidence="7 8" key="1">
    <citation type="journal article" date="2019" name="Nat. Med.">
        <title>A library of human gut bacterial isolates paired with longitudinal multiomics data enables mechanistic microbiome research.</title>
        <authorList>
            <person name="Poyet M."/>
            <person name="Groussin M."/>
            <person name="Gibbons S.M."/>
            <person name="Avila-Pacheco J."/>
            <person name="Jiang X."/>
            <person name="Kearney S.M."/>
            <person name="Perrotta A.R."/>
            <person name="Berdy B."/>
            <person name="Zhao S."/>
            <person name="Lieberman T.D."/>
            <person name="Swanson P.K."/>
            <person name="Smith M."/>
            <person name="Roesemann S."/>
            <person name="Alexander J.E."/>
            <person name="Rich S.A."/>
            <person name="Livny J."/>
            <person name="Vlamakis H."/>
            <person name="Clish C."/>
            <person name="Bullock K."/>
            <person name="Deik A."/>
            <person name="Scott J."/>
            <person name="Pierce K.A."/>
            <person name="Xavier R.J."/>
            <person name="Alm E.J."/>
        </authorList>
    </citation>
    <scope>NUCLEOTIDE SEQUENCE [LARGE SCALE GENOMIC DNA]</scope>
    <source>
        <strain evidence="7 8">BIOML-A198</strain>
    </source>
</reference>
<dbReference type="EMBL" id="WMQE01000008">
    <property type="protein sequence ID" value="MTK20776.1"/>
    <property type="molecule type" value="Genomic_DNA"/>
</dbReference>
<evidence type="ECO:0000313" key="8">
    <source>
        <dbReference type="Proteomes" id="UP000487649"/>
    </source>
</evidence>
<keyword evidence="4" id="KW-0812">Transmembrane</keyword>
<dbReference type="GeneID" id="60059963"/>
<dbReference type="InterPro" id="IPR003370">
    <property type="entry name" value="Chromate_transpt"/>
</dbReference>
<comment type="caution">
    <text evidence="7">The sequence shown here is derived from an EMBL/GenBank/DDBJ whole genome shotgun (WGS) entry which is preliminary data.</text>
</comment>
<dbReference type="Pfam" id="PF02417">
    <property type="entry name" value="Chromate_transp"/>
    <property type="match status" value="1"/>
</dbReference>
<evidence type="ECO:0000256" key="4">
    <source>
        <dbReference type="ARBA" id="ARBA00022692"/>
    </source>
</evidence>
<sequence length="187" mass="19993">MTYVILFFEFFKIGLFAVGGGLATLPFLYELAGKYTWFDEAMLGNMIAVSQSTPGPIGINMATYAGFNAAGILGGILATVGLVTPSVIIIIIVAHVLNKFKESQAVQAVFYALRPAVTGLIAVAGFAVFKISVLSLDTFNQTKSIFNLFNLKALILFIVLYVVTNKINKHPIIFIVAGALVGILIGL</sequence>
<keyword evidence="3" id="KW-1003">Cell membrane</keyword>
<protein>
    <submittedName>
        <fullName evidence="7">Chromate transporter</fullName>
    </submittedName>
</protein>